<evidence type="ECO:0000256" key="9">
    <source>
        <dbReference type="SAM" id="MobiDB-lite"/>
    </source>
</evidence>
<proteinExistence type="inferred from homology"/>
<dbReference type="eggNOG" id="KOG3178">
    <property type="taxonomic scope" value="Eukaryota"/>
</dbReference>
<evidence type="ECO:0000256" key="5">
    <source>
        <dbReference type="ARBA" id="ARBA00022679"/>
    </source>
</evidence>
<dbReference type="PROSITE" id="PS51683">
    <property type="entry name" value="SAM_OMT_II"/>
    <property type="match status" value="1"/>
</dbReference>
<keyword evidence="2" id="KW-0963">Cytoplasm</keyword>
<organism evidence="11 12">
    <name type="scientific">Aspergillus oryzae</name>
    <name type="common">Yellow koji mold</name>
    <dbReference type="NCBI Taxonomy" id="5062"/>
    <lineage>
        <taxon>Eukaryota</taxon>
        <taxon>Fungi</taxon>
        <taxon>Dikarya</taxon>
        <taxon>Ascomycota</taxon>
        <taxon>Pezizomycotina</taxon>
        <taxon>Eurotiomycetes</taxon>
        <taxon>Eurotiomycetidae</taxon>
        <taxon>Eurotiales</taxon>
        <taxon>Aspergillaceae</taxon>
        <taxon>Aspergillus</taxon>
        <taxon>Aspergillus subgen. Circumdati</taxon>
    </lineage>
</organism>
<comment type="similarity">
    <text evidence="1">Belongs to the peptidase C15 family.</text>
</comment>
<evidence type="ECO:0000256" key="6">
    <source>
        <dbReference type="ARBA" id="ARBA00022691"/>
    </source>
</evidence>
<evidence type="ECO:0000256" key="8">
    <source>
        <dbReference type="ARBA" id="ARBA00022807"/>
    </source>
</evidence>
<keyword evidence="4" id="KW-0645">Protease</keyword>
<evidence type="ECO:0000259" key="10">
    <source>
        <dbReference type="Pfam" id="PF00891"/>
    </source>
</evidence>
<dbReference type="Gene3D" id="3.40.630.20">
    <property type="entry name" value="Peptidase C15, pyroglutamyl peptidase I-like"/>
    <property type="match status" value="1"/>
</dbReference>
<dbReference type="InterPro" id="IPR016125">
    <property type="entry name" value="Peptidase_C15-like"/>
</dbReference>
<evidence type="ECO:0000313" key="11">
    <source>
        <dbReference type="EMBL" id="OOO10738.1"/>
    </source>
</evidence>
<dbReference type="VEuPathDB" id="FungiDB:AO090003000109"/>
<dbReference type="InterPro" id="IPR000816">
    <property type="entry name" value="Peptidase_C15"/>
</dbReference>
<keyword evidence="7" id="KW-0378">Hydrolase</keyword>
<dbReference type="InterPro" id="IPR036440">
    <property type="entry name" value="Peptidase_C15-like_sf"/>
</dbReference>
<dbReference type="Pfam" id="PF01470">
    <property type="entry name" value="Peptidase_C15"/>
    <property type="match status" value="1"/>
</dbReference>
<dbReference type="OrthoDB" id="407146at2759"/>
<feature type="compositionally biased region" description="Polar residues" evidence="9">
    <location>
        <begin position="476"/>
        <end position="490"/>
    </location>
</feature>
<dbReference type="GO" id="GO:0006508">
    <property type="term" value="P:proteolysis"/>
    <property type="evidence" value="ECO:0007669"/>
    <property type="project" value="UniProtKB-KW"/>
</dbReference>
<dbReference type="Proteomes" id="UP000190312">
    <property type="component" value="Unassembled WGS sequence"/>
</dbReference>
<keyword evidence="6" id="KW-0949">S-adenosyl-L-methionine</keyword>
<dbReference type="InterPro" id="IPR001077">
    <property type="entry name" value="COMT_C"/>
</dbReference>
<protein>
    <submittedName>
        <fullName evidence="11">O-methyltransferase family 2</fullName>
    </submittedName>
</protein>
<dbReference type="Gene3D" id="3.40.50.150">
    <property type="entry name" value="Vaccinia Virus protein VP39"/>
    <property type="match status" value="1"/>
</dbReference>
<reference evidence="11 12" key="1">
    <citation type="submission" date="2016-10" db="EMBL/GenBank/DDBJ databases">
        <title>Genome sequencing of Aspergillus oryzae BCC7051.</title>
        <authorList>
            <person name="Thammarongtham C."/>
            <person name="Vorapreeda T."/>
            <person name="Nookaew I."/>
            <person name="Srisuk T."/>
            <person name="Land M."/>
            <person name="Jeennor S."/>
            <person name="Laoteng K."/>
        </authorList>
    </citation>
    <scope>NUCLEOTIDE SEQUENCE [LARGE SCALE GENOMIC DNA]</scope>
    <source>
        <strain evidence="11 12">BCC7051</strain>
    </source>
</reference>
<dbReference type="CDD" id="cd00501">
    <property type="entry name" value="Peptidase_C15"/>
    <property type="match status" value="1"/>
</dbReference>
<dbReference type="EMBL" id="MKZY01000004">
    <property type="protein sequence ID" value="OOO10738.1"/>
    <property type="molecule type" value="Genomic_DNA"/>
</dbReference>
<keyword evidence="8" id="KW-0788">Thiol protease</keyword>
<evidence type="ECO:0000256" key="1">
    <source>
        <dbReference type="ARBA" id="ARBA00006641"/>
    </source>
</evidence>
<dbReference type="PANTHER" id="PTHR43712:SF11">
    <property type="entry name" value="O-METHYLTRANSFERASE (AFU_ORTHOLOGUE AFUA_2G17820)-RELATED"/>
    <property type="match status" value="1"/>
</dbReference>
<dbReference type="SUPFAM" id="SSF53182">
    <property type="entry name" value="Pyrrolidone carboxyl peptidase (pyroglutamate aminopeptidase)"/>
    <property type="match status" value="1"/>
</dbReference>
<dbReference type="SUPFAM" id="SSF53335">
    <property type="entry name" value="S-adenosyl-L-methionine-dependent methyltransferases"/>
    <property type="match status" value="1"/>
</dbReference>
<dbReference type="GO" id="GO:0032259">
    <property type="term" value="P:methylation"/>
    <property type="evidence" value="ECO:0007669"/>
    <property type="project" value="UniProtKB-KW"/>
</dbReference>
<dbReference type="PANTHER" id="PTHR43712">
    <property type="entry name" value="PUTATIVE (AFU_ORTHOLOGUE AFUA_4G14580)-RELATED"/>
    <property type="match status" value="1"/>
</dbReference>
<sequence>MEAGNRAVEGEQWYDFYPWEEWLASEADRVLLVDIGRSKGHDLARFKEKKNPAGRLILQDLSEVIQDIQAPLAQGIEAQGYSMFDPQPIRGAKAYYMRTVLHDWPDKQALQALQRIREAMADDSVLLINENSVPVTGVSRFNASVDLIMTTVLSSLQRTEKQWLSLLERAQFNVIKLALTYPLAMGDFGPPVPIPETEVIGLASSSLTDPEEVSVLVTGFGPFKTNLVNASYLIASSLPESLDLPSAKPSGSGPTSRRISIHVHPSPIPVAYSTVRTTIPTILEDYAKSHGGRRPDIVLHMGIAATRSYYSIETKAHRDSYHLSDIKGRIGYEDGEKVWREQQLPPVLQAGPAADSTDVVRKVLHPQPPNDDFLNTWKSFVSPGADVRISEDAGRYLCEFIFYTSLAQAFQQGQHRNVVFFHVPGSCADEDIERGTDIAAGLIKALTVVKHDIGFYRIRICVEFPVGKDSDAFRQLPSNPETSSNTNPDSIPNHIGNIAL</sequence>
<feature type="region of interest" description="Disordered" evidence="9">
    <location>
        <begin position="473"/>
        <end position="492"/>
    </location>
</feature>
<dbReference type="Pfam" id="PF00891">
    <property type="entry name" value="Methyltransf_2"/>
    <property type="match status" value="1"/>
</dbReference>
<keyword evidence="3 11" id="KW-0489">Methyltransferase</keyword>
<dbReference type="GO" id="GO:0044550">
    <property type="term" value="P:secondary metabolite biosynthetic process"/>
    <property type="evidence" value="ECO:0007669"/>
    <property type="project" value="UniProtKB-ARBA"/>
</dbReference>
<dbReference type="GO" id="GO:0016920">
    <property type="term" value="F:pyroglutamyl-peptidase activity"/>
    <property type="evidence" value="ECO:0007669"/>
    <property type="project" value="InterPro"/>
</dbReference>
<evidence type="ECO:0000256" key="7">
    <source>
        <dbReference type="ARBA" id="ARBA00022801"/>
    </source>
</evidence>
<evidence type="ECO:0000256" key="3">
    <source>
        <dbReference type="ARBA" id="ARBA00022603"/>
    </source>
</evidence>
<dbReference type="AlphaFoldDB" id="A0A1S9DNT7"/>
<dbReference type="GO" id="GO:0005829">
    <property type="term" value="C:cytosol"/>
    <property type="evidence" value="ECO:0007669"/>
    <property type="project" value="InterPro"/>
</dbReference>
<accession>A0A1S9DNT7</accession>
<dbReference type="InterPro" id="IPR016461">
    <property type="entry name" value="COMT-like"/>
</dbReference>
<name>A0A1S9DNT7_ASPOZ</name>
<evidence type="ECO:0000256" key="2">
    <source>
        <dbReference type="ARBA" id="ARBA00022490"/>
    </source>
</evidence>
<keyword evidence="5 11" id="KW-0808">Transferase</keyword>
<evidence type="ECO:0000313" key="12">
    <source>
        <dbReference type="Proteomes" id="UP000190312"/>
    </source>
</evidence>
<evidence type="ECO:0000256" key="4">
    <source>
        <dbReference type="ARBA" id="ARBA00022670"/>
    </source>
</evidence>
<feature type="domain" description="O-methyltransferase C-terminal" evidence="10">
    <location>
        <begin position="31"/>
        <end position="172"/>
    </location>
</feature>
<gene>
    <name evidence="11" type="ORF">OAory_01065460</name>
</gene>
<dbReference type="InterPro" id="IPR029063">
    <property type="entry name" value="SAM-dependent_MTases_sf"/>
</dbReference>
<comment type="caution">
    <text evidence="11">The sequence shown here is derived from an EMBL/GenBank/DDBJ whole genome shotgun (WGS) entry which is preliminary data.</text>
</comment>
<dbReference type="GO" id="GO:0008171">
    <property type="term" value="F:O-methyltransferase activity"/>
    <property type="evidence" value="ECO:0007669"/>
    <property type="project" value="InterPro"/>
</dbReference>